<comment type="catalytic activity">
    <reaction evidence="16 17 18">
        <text>UDP-N-acetyl-alpha-D-muramoyl-L-alanine + D-glutamate + ATP = UDP-N-acetyl-alpha-D-muramoyl-L-alanyl-D-glutamate + ADP + phosphate + H(+)</text>
        <dbReference type="Rhea" id="RHEA:16429"/>
        <dbReference type="ChEBI" id="CHEBI:15378"/>
        <dbReference type="ChEBI" id="CHEBI:29986"/>
        <dbReference type="ChEBI" id="CHEBI:30616"/>
        <dbReference type="ChEBI" id="CHEBI:43474"/>
        <dbReference type="ChEBI" id="CHEBI:83898"/>
        <dbReference type="ChEBI" id="CHEBI:83900"/>
        <dbReference type="ChEBI" id="CHEBI:456216"/>
        <dbReference type="EC" id="6.3.2.9"/>
    </reaction>
</comment>
<comment type="caution">
    <text evidence="21">The sequence shown here is derived from an EMBL/GenBank/DDBJ whole genome shotgun (WGS) entry which is preliminary data.</text>
</comment>
<evidence type="ECO:0000256" key="15">
    <source>
        <dbReference type="ARBA" id="ARBA00032324"/>
    </source>
</evidence>
<dbReference type="InterPro" id="IPR005762">
    <property type="entry name" value="MurD"/>
</dbReference>
<evidence type="ECO:0000256" key="7">
    <source>
        <dbReference type="ARBA" id="ARBA00022490"/>
    </source>
</evidence>
<comment type="similarity">
    <text evidence="4 17">Belongs to the MurCDEF family.</text>
</comment>
<sequence>MRVNTAYRNKKVLVLGLAKSGVNAAKLLHRLGALVTVNDKQKFDDNKEAQALLDEGITVITGSHPVELLDEGFELMVKNPGIPYSNPMVQRAEALDIPVITEPELAYSVSDSTWIGVTGSNGKTTTTTLIGLMLNEGEGAGHAYDAGNIGIPVSGVVQKATAADTIVAELSSFMLVGIQTLHPHIAVLTNIYEAHLDWHGSRENYVKAKMRITMNQTADDYFIMNWDLPEMHELAKQSQATIVPFSRQGAAGARATLTDGWLCFDGERIIEADALQIPGAHNIENALAAIAAAKLSGVANTAIVAVLSRFTGVKHRIQYVQTIAGRKFYNDSKATNVEASTVALSAFHQPIVLLAGGLDRHLPMDDLLPLIQAHVHAMITFGETAPLMETLAQQAGIPYQRTENVKTAVPLAFAQSNPGDVVLLSPAAASWDQYPNFEIRGDEFIAAVQALAESEEA</sequence>
<evidence type="ECO:0000256" key="8">
    <source>
        <dbReference type="ARBA" id="ARBA00022598"/>
    </source>
</evidence>
<keyword evidence="10 17" id="KW-0067">ATP-binding</keyword>
<dbReference type="InterPro" id="IPR036565">
    <property type="entry name" value="Mur-like_cat_sf"/>
</dbReference>
<evidence type="ECO:0000256" key="6">
    <source>
        <dbReference type="ARBA" id="ARBA00015655"/>
    </source>
</evidence>
<dbReference type="InterPro" id="IPR036615">
    <property type="entry name" value="Mur_ligase_C_dom_sf"/>
</dbReference>
<keyword evidence="12 17" id="KW-0573">Peptidoglycan synthesis</keyword>
<keyword evidence="11 17" id="KW-0133">Cell shape</keyword>
<evidence type="ECO:0000256" key="9">
    <source>
        <dbReference type="ARBA" id="ARBA00022741"/>
    </source>
</evidence>
<keyword evidence="13 17" id="KW-0961">Cell wall biogenesis/degradation</keyword>
<feature type="domain" description="Mur ligase C-terminal" evidence="19">
    <location>
        <begin position="315"/>
        <end position="427"/>
    </location>
</feature>
<evidence type="ECO:0000256" key="12">
    <source>
        <dbReference type="ARBA" id="ARBA00022984"/>
    </source>
</evidence>
<dbReference type="RefSeq" id="WP_204119206.1">
    <property type="nucleotide sequence ID" value="NZ_BOLV01000012.1"/>
</dbReference>
<keyword evidence="8 17" id="KW-0436">Ligase</keyword>
<keyword evidence="17 18" id="KW-0131">Cell cycle</keyword>
<evidence type="ECO:0000256" key="5">
    <source>
        <dbReference type="ARBA" id="ARBA00012212"/>
    </source>
</evidence>
<dbReference type="GO" id="GO:0008764">
    <property type="term" value="F:UDP-N-acetylmuramoylalanine-D-glutamate ligase activity"/>
    <property type="evidence" value="ECO:0007669"/>
    <property type="project" value="UniProtKB-EC"/>
</dbReference>
<evidence type="ECO:0000256" key="1">
    <source>
        <dbReference type="ARBA" id="ARBA00002734"/>
    </source>
</evidence>
<gene>
    <name evidence="17 21" type="primary">murD</name>
    <name evidence="21" type="ORF">ACFQ41_08825</name>
</gene>
<comment type="subcellular location">
    <subcellularLocation>
        <location evidence="2 17 18">Cytoplasm</location>
    </subcellularLocation>
</comment>
<dbReference type="SUPFAM" id="SSF53623">
    <property type="entry name" value="MurD-like peptide ligases, catalytic domain"/>
    <property type="match status" value="1"/>
</dbReference>
<dbReference type="InterPro" id="IPR004101">
    <property type="entry name" value="Mur_ligase_C"/>
</dbReference>
<keyword evidence="22" id="KW-1185">Reference proteome</keyword>
<dbReference type="Pfam" id="PF02875">
    <property type="entry name" value="Mur_ligase_C"/>
    <property type="match status" value="1"/>
</dbReference>
<comment type="pathway">
    <text evidence="3 17 18">Cell wall biogenesis; peptidoglycan biosynthesis.</text>
</comment>
<dbReference type="Gene3D" id="3.90.190.20">
    <property type="entry name" value="Mur ligase, C-terminal domain"/>
    <property type="match status" value="1"/>
</dbReference>
<dbReference type="NCBIfam" id="TIGR01087">
    <property type="entry name" value="murD"/>
    <property type="match status" value="1"/>
</dbReference>
<dbReference type="SUPFAM" id="SSF51984">
    <property type="entry name" value="MurCD N-terminal domain"/>
    <property type="match status" value="1"/>
</dbReference>
<keyword evidence="7 17" id="KW-0963">Cytoplasm</keyword>
<proteinExistence type="inferred from homology"/>
<dbReference type="SUPFAM" id="SSF53244">
    <property type="entry name" value="MurD-like peptide ligases, peptide-binding domain"/>
    <property type="match status" value="1"/>
</dbReference>
<dbReference type="Gene3D" id="3.40.1190.10">
    <property type="entry name" value="Mur-like, catalytic domain"/>
    <property type="match status" value="1"/>
</dbReference>
<dbReference type="Pfam" id="PF08245">
    <property type="entry name" value="Mur_ligase_M"/>
    <property type="match status" value="1"/>
</dbReference>
<comment type="function">
    <text evidence="1 17 18">Cell wall formation. Catalyzes the addition of glutamate to the nucleotide precursor UDP-N-acetylmuramoyl-L-alanine (UMA).</text>
</comment>
<dbReference type="Proteomes" id="UP001597199">
    <property type="component" value="Unassembled WGS sequence"/>
</dbReference>
<evidence type="ECO:0000256" key="10">
    <source>
        <dbReference type="ARBA" id="ARBA00022840"/>
    </source>
</evidence>
<evidence type="ECO:0000259" key="20">
    <source>
        <dbReference type="Pfam" id="PF08245"/>
    </source>
</evidence>
<reference evidence="22" key="1">
    <citation type="journal article" date="2019" name="Int. J. Syst. Evol. Microbiol.">
        <title>The Global Catalogue of Microorganisms (GCM) 10K type strain sequencing project: providing services to taxonomists for standard genome sequencing and annotation.</title>
        <authorList>
            <consortium name="The Broad Institute Genomics Platform"/>
            <consortium name="The Broad Institute Genome Sequencing Center for Infectious Disease"/>
            <person name="Wu L."/>
            <person name="Ma J."/>
        </authorList>
    </citation>
    <scope>NUCLEOTIDE SEQUENCE [LARGE SCALE GENOMIC DNA]</scope>
    <source>
        <strain evidence="22">CCM 9110</strain>
    </source>
</reference>
<dbReference type="EMBL" id="JBHTOA010000032">
    <property type="protein sequence ID" value="MFD1399413.1"/>
    <property type="molecule type" value="Genomic_DNA"/>
</dbReference>
<dbReference type="Pfam" id="PF21799">
    <property type="entry name" value="MurD-like_N"/>
    <property type="match status" value="1"/>
</dbReference>
<evidence type="ECO:0000256" key="2">
    <source>
        <dbReference type="ARBA" id="ARBA00004496"/>
    </source>
</evidence>
<evidence type="ECO:0000313" key="21">
    <source>
        <dbReference type="EMBL" id="MFD1399413.1"/>
    </source>
</evidence>
<dbReference type="PANTHER" id="PTHR43692">
    <property type="entry name" value="UDP-N-ACETYLMURAMOYLALANINE--D-GLUTAMATE LIGASE"/>
    <property type="match status" value="1"/>
</dbReference>
<feature type="domain" description="Mur ligase central" evidence="20">
    <location>
        <begin position="117"/>
        <end position="293"/>
    </location>
</feature>
<evidence type="ECO:0000256" key="13">
    <source>
        <dbReference type="ARBA" id="ARBA00023316"/>
    </source>
</evidence>
<evidence type="ECO:0000256" key="14">
    <source>
        <dbReference type="ARBA" id="ARBA00030398"/>
    </source>
</evidence>
<evidence type="ECO:0000256" key="3">
    <source>
        <dbReference type="ARBA" id="ARBA00004752"/>
    </source>
</evidence>
<keyword evidence="9 17" id="KW-0547">Nucleotide-binding</keyword>
<dbReference type="PANTHER" id="PTHR43692:SF1">
    <property type="entry name" value="UDP-N-ACETYLMURAMOYLALANINE--D-GLUTAMATE LIGASE"/>
    <property type="match status" value="1"/>
</dbReference>
<feature type="binding site" evidence="17">
    <location>
        <begin position="119"/>
        <end position="125"/>
    </location>
    <ligand>
        <name>ATP</name>
        <dbReference type="ChEBI" id="CHEBI:30616"/>
    </ligand>
</feature>
<dbReference type="Gene3D" id="3.40.50.720">
    <property type="entry name" value="NAD(P)-binding Rossmann-like Domain"/>
    <property type="match status" value="1"/>
</dbReference>
<evidence type="ECO:0000256" key="16">
    <source>
        <dbReference type="ARBA" id="ARBA00047632"/>
    </source>
</evidence>
<evidence type="ECO:0000256" key="4">
    <source>
        <dbReference type="ARBA" id="ARBA00010416"/>
    </source>
</evidence>
<evidence type="ECO:0000259" key="19">
    <source>
        <dbReference type="Pfam" id="PF02875"/>
    </source>
</evidence>
<organism evidence="21 22">
    <name type="scientific">Lacticaseibacillus suilingensis</name>
    <dbReference type="NCBI Taxonomy" id="2799577"/>
    <lineage>
        <taxon>Bacteria</taxon>
        <taxon>Bacillati</taxon>
        <taxon>Bacillota</taxon>
        <taxon>Bacilli</taxon>
        <taxon>Lactobacillales</taxon>
        <taxon>Lactobacillaceae</taxon>
        <taxon>Lacticaseibacillus</taxon>
    </lineage>
</organism>
<name>A0ABW4BIP5_9LACO</name>
<accession>A0ABW4BIP5</accession>
<evidence type="ECO:0000256" key="17">
    <source>
        <dbReference type="HAMAP-Rule" id="MF_00639"/>
    </source>
</evidence>
<keyword evidence="17 18" id="KW-0132">Cell division</keyword>
<protein>
    <recommendedName>
        <fullName evidence="6 17">UDP-N-acetylmuramoylalanine--D-glutamate ligase</fullName>
        <ecNumber evidence="5 17">6.3.2.9</ecNumber>
    </recommendedName>
    <alternativeName>
        <fullName evidence="15 17">D-glutamic acid-adding enzyme</fullName>
    </alternativeName>
    <alternativeName>
        <fullName evidence="14 17">UDP-N-acetylmuramoyl-L-alanyl-D-glutamate synthetase</fullName>
    </alternativeName>
</protein>
<dbReference type="EC" id="6.3.2.9" evidence="5 17"/>
<evidence type="ECO:0000313" key="22">
    <source>
        <dbReference type="Proteomes" id="UP001597199"/>
    </source>
</evidence>
<evidence type="ECO:0000256" key="11">
    <source>
        <dbReference type="ARBA" id="ARBA00022960"/>
    </source>
</evidence>
<dbReference type="InterPro" id="IPR013221">
    <property type="entry name" value="Mur_ligase_cen"/>
</dbReference>
<dbReference type="HAMAP" id="MF_00639">
    <property type="entry name" value="MurD"/>
    <property type="match status" value="1"/>
</dbReference>
<evidence type="ECO:0000256" key="18">
    <source>
        <dbReference type="RuleBase" id="RU003664"/>
    </source>
</evidence>